<protein>
    <submittedName>
        <fullName evidence="2">Uncharacterized protein</fullName>
    </submittedName>
</protein>
<sequence>MFPGCAVKPDSSFDLSLSILDAREVLKATYTDCFSQPPAQASHSLVKQMEKLNGKTFWPDMWKKFIWHCCQWFVGVTPWLSHAFAVLTKLLDDVSTFASQLTHLGCGAATSPMPASQVTEAQAGVLYLFPLLIDLSFPLNYPTGLLKASLAFDNVAPRINLQDIMNEGRGKGKLEKGTGCERSQLCLPASLASLHLVRQERTETNSAPPSIKKIDPDSQVSLSGPRHDRQCSNTKPKGLPVPQKMQLRHKTEMKEKRMYNTASVMNFHKSVDAG</sequence>
<dbReference type="Proteomes" id="UP000276834">
    <property type="component" value="Unassembled WGS sequence"/>
</dbReference>
<accession>A0A3L8T080</accession>
<dbReference type="EMBL" id="QUSF01000002">
    <property type="protein sequence ID" value="RLW12243.1"/>
    <property type="molecule type" value="Genomic_DNA"/>
</dbReference>
<organism evidence="2 3">
    <name type="scientific">Chloebia gouldiae</name>
    <name type="common">Gouldian finch</name>
    <name type="synonym">Erythrura gouldiae</name>
    <dbReference type="NCBI Taxonomy" id="44316"/>
    <lineage>
        <taxon>Eukaryota</taxon>
        <taxon>Metazoa</taxon>
        <taxon>Chordata</taxon>
        <taxon>Craniata</taxon>
        <taxon>Vertebrata</taxon>
        <taxon>Euteleostomi</taxon>
        <taxon>Archelosauria</taxon>
        <taxon>Archosauria</taxon>
        <taxon>Dinosauria</taxon>
        <taxon>Saurischia</taxon>
        <taxon>Theropoda</taxon>
        <taxon>Coelurosauria</taxon>
        <taxon>Aves</taxon>
        <taxon>Neognathae</taxon>
        <taxon>Neoaves</taxon>
        <taxon>Telluraves</taxon>
        <taxon>Australaves</taxon>
        <taxon>Passeriformes</taxon>
        <taxon>Passeroidea</taxon>
        <taxon>Passeridae</taxon>
        <taxon>Chloebia</taxon>
    </lineage>
</organism>
<name>A0A3L8T080_CHLGU</name>
<keyword evidence="3" id="KW-1185">Reference proteome</keyword>
<evidence type="ECO:0000313" key="3">
    <source>
        <dbReference type="Proteomes" id="UP000276834"/>
    </source>
</evidence>
<evidence type="ECO:0000313" key="2">
    <source>
        <dbReference type="EMBL" id="RLW12243.1"/>
    </source>
</evidence>
<reference evidence="2 3" key="1">
    <citation type="journal article" date="2018" name="Proc. R. Soc. B">
        <title>A non-coding region near Follistatin controls head colour polymorphism in the Gouldian finch.</title>
        <authorList>
            <person name="Toomey M.B."/>
            <person name="Marques C.I."/>
            <person name="Andrade P."/>
            <person name="Araujo P.M."/>
            <person name="Sabatino S."/>
            <person name="Gazda M.A."/>
            <person name="Afonso S."/>
            <person name="Lopes R.J."/>
            <person name="Corbo J.C."/>
            <person name="Carneiro M."/>
        </authorList>
    </citation>
    <scope>NUCLEOTIDE SEQUENCE [LARGE SCALE GENOMIC DNA]</scope>
    <source>
        <strain evidence="2">Red01</strain>
        <tissue evidence="2">Muscle</tissue>
    </source>
</reference>
<feature type="region of interest" description="Disordered" evidence="1">
    <location>
        <begin position="200"/>
        <end position="241"/>
    </location>
</feature>
<proteinExistence type="predicted"/>
<dbReference type="AlphaFoldDB" id="A0A3L8T080"/>
<evidence type="ECO:0000256" key="1">
    <source>
        <dbReference type="SAM" id="MobiDB-lite"/>
    </source>
</evidence>
<gene>
    <name evidence="2" type="ORF">DV515_00000813</name>
</gene>
<comment type="caution">
    <text evidence="2">The sequence shown here is derived from an EMBL/GenBank/DDBJ whole genome shotgun (WGS) entry which is preliminary data.</text>
</comment>